<proteinExistence type="predicted"/>
<feature type="compositionally biased region" description="Low complexity" evidence="1">
    <location>
        <begin position="115"/>
        <end position="126"/>
    </location>
</feature>
<name>A0A6J4V9U7_9BACT</name>
<evidence type="ECO:0000256" key="1">
    <source>
        <dbReference type="SAM" id="MobiDB-lite"/>
    </source>
</evidence>
<dbReference type="EMBL" id="CADCWL010000120">
    <property type="protein sequence ID" value="CAA9568219.1"/>
    <property type="molecule type" value="Genomic_DNA"/>
</dbReference>
<protein>
    <submittedName>
        <fullName evidence="2">Uncharacterized protein</fullName>
    </submittedName>
</protein>
<feature type="region of interest" description="Disordered" evidence="1">
    <location>
        <begin position="115"/>
        <end position="230"/>
    </location>
</feature>
<reference evidence="2" key="1">
    <citation type="submission" date="2020-02" db="EMBL/GenBank/DDBJ databases">
        <authorList>
            <person name="Meier V. D."/>
        </authorList>
    </citation>
    <scope>NUCLEOTIDE SEQUENCE</scope>
    <source>
        <strain evidence="2">AVDCRST_MAG19</strain>
    </source>
</reference>
<organism evidence="2">
    <name type="scientific">uncultured Thermomicrobiales bacterium</name>
    <dbReference type="NCBI Taxonomy" id="1645740"/>
    <lineage>
        <taxon>Bacteria</taxon>
        <taxon>Pseudomonadati</taxon>
        <taxon>Thermomicrobiota</taxon>
        <taxon>Thermomicrobia</taxon>
        <taxon>Thermomicrobiales</taxon>
        <taxon>environmental samples</taxon>
    </lineage>
</organism>
<evidence type="ECO:0000313" key="2">
    <source>
        <dbReference type="EMBL" id="CAA9568219.1"/>
    </source>
</evidence>
<dbReference type="AlphaFoldDB" id="A0A6J4V9U7"/>
<gene>
    <name evidence="2" type="ORF">AVDCRST_MAG19-2496</name>
</gene>
<accession>A0A6J4V9U7</accession>
<feature type="compositionally biased region" description="Basic residues" evidence="1">
    <location>
        <begin position="127"/>
        <end position="137"/>
    </location>
</feature>
<sequence length="230" mass="24700">MASAHRVLLAARRQPLGGVLSDRLRQPVARPAVRPRLVPDQALGHQRGDAAQDVEGGPVLGATDGFGRLKRAAAGEHRQPAEQRPLVLGKEVVAPGDGCRHRPLAWGRVARPAGQQGQAALQAGQQRCRRQVGHAGRRQLDRQRQPFEPPANLGDGWGVGRRQRKVRLGRLGARDEEEHGSGPGDRLGGVVLRQRQWAGGEDVLPRDAQDLPAGGQHLQLGARGQEGGDE</sequence>
<feature type="region of interest" description="Disordered" evidence="1">
    <location>
        <begin position="31"/>
        <end position="58"/>
    </location>
</feature>